<dbReference type="AlphaFoldDB" id="X1V7N5"/>
<dbReference type="EMBL" id="BARW01028042">
    <property type="protein sequence ID" value="GAJ08581.1"/>
    <property type="molecule type" value="Genomic_DNA"/>
</dbReference>
<sequence>MDDNKVGRTITITLVSGFFYTGECLEDSEHRIVIRDIHGDRVEISKSAILVSKEAHL</sequence>
<accession>X1V7N5</accession>
<evidence type="ECO:0000313" key="1">
    <source>
        <dbReference type="EMBL" id="GAJ08581.1"/>
    </source>
</evidence>
<gene>
    <name evidence="1" type="ORF">S12H4_45364</name>
</gene>
<protein>
    <submittedName>
        <fullName evidence="1">Uncharacterized protein</fullName>
    </submittedName>
</protein>
<comment type="caution">
    <text evidence="1">The sequence shown here is derived from an EMBL/GenBank/DDBJ whole genome shotgun (WGS) entry which is preliminary data.</text>
</comment>
<organism evidence="1">
    <name type="scientific">marine sediment metagenome</name>
    <dbReference type="NCBI Taxonomy" id="412755"/>
    <lineage>
        <taxon>unclassified sequences</taxon>
        <taxon>metagenomes</taxon>
        <taxon>ecological metagenomes</taxon>
    </lineage>
</organism>
<proteinExistence type="predicted"/>
<name>X1V7N5_9ZZZZ</name>
<reference evidence="1" key="1">
    <citation type="journal article" date="2014" name="Front. Microbiol.">
        <title>High frequency of phylogenetically diverse reductive dehalogenase-homologous genes in deep subseafloor sedimentary metagenomes.</title>
        <authorList>
            <person name="Kawai M."/>
            <person name="Futagami T."/>
            <person name="Toyoda A."/>
            <person name="Takaki Y."/>
            <person name="Nishi S."/>
            <person name="Hori S."/>
            <person name="Arai W."/>
            <person name="Tsubouchi T."/>
            <person name="Morono Y."/>
            <person name="Uchiyama I."/>
            <person name="Ito T."/>
            <person name="Fujiyama A."/>
            <person name="Inagaki F."/>
            <person name="Takami H."/>
        </authorList>
    </citation>
    <scope>NUCLEOTIDE SEQUENCE</scope>
    <source>
        <strain evidence="1">Expedition CK06-06</strain>
    </source>
</reference>